<dbReference type="AlphaFoldDB" id="A0A200R7C9"/>
<evidence type="ECO:0000313" key="3">
    <source>
        <dbReference type="EMBL" id="OVA18576.1"/>
    </source>
</evidence>
<dbReference type="InterPro" id="IPR053151">
    <property type="entry name" value="RNase_H-like"/>
</dbReference>
<accession>A0A200R7C9</accession>
<dbReference type="InterPro" id="IPR044730">
    <property type="entry name" value="RNase_H-like_dom_plant"/>
</dbReference>
<feature type="compositionally biased region" description="Low complexity" evidence="1">
    <location>
        <begin position="217"/>
        <end position="232"/>
    </location>
</feature>
<dbReference type="PANTHER" id="PTHR47723:SF19">
    <property type="entry name" value="POLYNUCLEOTIDYL TRANSFERASE, RIBONUCLEASE H-LIKE SUPERFAMILY PROTEIN"/>
    <property type="match status" value="1"/>
</dbReference>
<feature type="compositionally biased region" description="Basic residues" evidence="1">
    <location>
        <begin position="237"/>
        <end position="258"/>
    </location>
</feature>
<sequence length="450" mass="49708">MWTPTCGGVAHSEPVDWYRRGQFGDVLRERDTNVIPYGDPHCATPYYSPPCFTPYYNPPGFTSDDNPPCFAPSVHSPAFAPYVKPPCLTPYVNSPGFATYVNPPVFAPFVNPPGLAPYGDPPGLAPYGDPSGLAPYNSDGYETYDNSDGYETYDNDDDSGSDAVEYWDGGEADLPQCAATQLAFFKISEKTHQADIPKCGTTQQADLCSKKKKHSASRYSTSGSSGSSSLSSVNTNNKKKKNKKKKKKKKRRQNKKKILQNYQYEEDEGLQRAEEDQPDEQSISSDVQYIVYIDGCFRKREKGGYGAILLDNLGKPIVAAAGVSERPLSVLYHQLQGVKRGLELAKKHGCLRVEVLCNSKYAVGVTNGSSAPVLFDCHSLVARILEEIVLMRSEFTSFSINPIPREFNRAADYLAKLGKTIEIESTDFPRELEKLVCEDADAAGYYCNFV</sequence>
<dbReference type="InterPro" id="IPR002156">
    <property type="entry name" value="RNaseH_domain"/>
</dbReference>
<feature type="domain" description="RNase H type-1" evidence="2">
    <location>
        <begin position="294"/>
        <end position="417"/>
    </location>
</feature>
<dbReference type="InterPro" id="IPR036397">
    <property type="entry name" value="RNaseH_sf"/>
</dbReference>
<keyword evidence="4" id="KW-1185">Reference proteome</keyword>
<dbReference type="InParanoid" id="A0A200R7C9"/>
<evidence type="ECO:0000313" key="4">
    <source>
        <dbReference type="Proteomes" id="UP000195402"/>
    </source>
</evidence>
<dbReference type="PANTHER" id="PTHR47723">
    <property type="entry name" value="OS05G0353850 PROTEIN"/>
    <property type="match status" value="1"/>
</dbReference>
<dbReference type="Proteomes" id="UP000195402">
    <property type="component" value="Unassembled WGS sequence"/>
</dbReference>
<dbReference type="Gene3D" id="3.30.420.10">
    <property type="entry name" value="Ribonuclease H-like superfamily/Ribonuclease H"/>
    <property type="match status" value="1"/>
</dbReference>
<proteinExistence type="predicted"/>
<name>A0A200R7C9_MACCD</name>
<dbReference type="EMBL" id="MVGT01000435">
    <property type="protein sequence ID" value="OVA18576.1"/>
    <property type="molecule type" value="Genomic_DNA"/>
</dbReference>
<feature type="region of interest" description="Disordered" evidence="1">
    <location>
        <begin position="121"/>
        <end position="167"/>
    </location>
</feature>
<dbReference type="SUPFAM" id="SSF53098">
    <property type="entry name" value="Ribonuclease H-like"/>
    <property type="match status" value="1"/>
</dbReference>
<dbReference type="CDD" id="cd06222">
    <property type="entry name" value="RNase_H_like"/>
    <property type="match status" value="1"/>
</dbReference>
<dbReference type="GO" id="GO:0003676">
    <property type="term" value="F:nucleic acid binding"/>
    <property type="evidence" value="ECO:0007669"/>
    <property type="project" value="InterPro"/>
</dbReference>
<dbReference type="OrthoDB" id="1879439at2759"/>
<dbReference type="InterPro" id="IPR012337">
    <property type="entry name" value="RNaseH-like_sf"/>
</dbReference>
<evidence type="ECO:0000256" key="1">
    <source>
        <dbReference type="SAM" id="MobiDB-lite"/>
    </source>
</evidence>
<feature type="compositionally biased region" description="Acidic residues" evidence="1">
    <location>
        <begin position="151"/>
        <end position="160"/>
    </location>
</feature>
<dbReference type="GO" id="GO:0004523">
    <property type="term" value="F:RNA-DNA hybrid ribonuclease activity"/>
    <property type="evidence" value="ECO:0007669"/>
    <property type="project" value="InterPro"/>
</dbReference>
<protein>
    <recommendedName>
        <fullName evidence="2">RNase H type-1 domain-containing protein</fullName>
    </recommendedName>
</protein>
<dbReference type="Pfam" id="PF13456">
    <property type="entry name" value="RVT_3"/>
    <property type="match status" value="1"/>
</dbReference>
<gene>
    <name evidence="3" type="ORF">BVC80_1831g116</name>
</gene>
<evidence type="ECO:0000259" key="2">
    <source>
        <dbReference type="Pfam" id="PF13456"/>
    </source>
</evidence>
<feature type="region of interest" description="Disordered" evidence="1">
    <location>
        <begin position="210"/>
        <end position="261"/>
    </location>
</feature>
<organism evidence="3 4">
    <name type="scientific">Macleaya cordata</name>
    <name type="common">Five-seeded plume-poppy</name>
    <name type="synonym">Bocconia cordata</name>
    <dbReference type="NCBI Taxonomy" id="56857"/>
    <lineage>
        <taxon>Eukaryota</taxon>
        <taxon>Viridiplantae</taxon>
        <taxon>Streptophyta</taxon>
        <taxon>Embryophyta</taxon>
        <taxon>Tracheophyta</taxon>
        <taxon>Spermatophyta</taxon>
        <taxon>Magnoliopsida</taxon>
        <taxon>Ranunculales</taxon>
        <taxon>Papaveraceae</taxon>
        <taxon>Papaveroideae</taxon>
        <taxon>Macleaya</taxon>
    </lineage>
</organism>
<comment type="caution">
    <text evidence="3">The sequence shown here is derived from an EMBL/GenBank/DDBJ whole genome shotgun (WGS) entry which is preliminary data.</text>
</comment>
<reference evidence="3 4" key="1">
    <citation type="journal article" date="2017" name="Mol. Plant">
        <title>The Genome of Medicinal Plant Macleaya cordata Provides New Insights into Benzylisoquinoline Alkaloids Metabolism.</title>
        <authorList>
            <person name="Liu X."/>
            <person name="Liu Y."/>
            <person name="Huang P."/>
            <person name="Ma Y."/>
            <person name="Qing Z."/>
            <person name="Tang Q."/>
            <person name="Cao H."/>
            <person name="Cheng P."/>
            <person name="Zheng Y."/>
            <person name="Yuan Z."/>
            <person name="Zhou Y."/>
            <person name="Liu J."/>
            <person name="Tang Z."/>
            <person name="Zhuo Y."/>
            <person name="Zhang Y."/>
            <person name="Yu L."/>
            <person name="Huang J."/>
            <person name="Yang P."/>
            <person name="Peng Q."/>
            <person name="Zhang J."/>
            <person name="Jiang W."/>
            <person name="Zhang Z."/>
            <person name="Lin K."/>
            <person name="Ro D.K."/>
            <person name="Chen X."/>
            <person name="Xiong X."/>
            <person name="Shang Y."/>
            <person name="Huang S."/>
            <person name="Zeng J."/>
        </authorList>
    </citation>
    <scope>NUCLEOTIDE SEQUENCE [LARGE SCALE GENOMIC DNA]</scope>
    <source>
        <strain evidence="4">cv. BLH2017</strain>
        <tissue evidence="3">Root</tissue>
    </source>
</reference>